<dbReference type="GO" id="GO:0046464">
    <property type="term" value="P:acylglycerol catabolic process"/>
    <property type="evidence" value="ECO:0007669"/>
    <property type="project" value="TreeGrafter"/>
</dbReference>
<dbReference type="GO" id="GO:0047372">
    <property type="term" value="F:monoacylglycerol lipase activity"/>
    <property type="evidence" value="ECO:0007669"/>
    <property type="project" value="TreeGrafter"/>
</dbReference>
<dbReference type="SUPFAM" id="SSF53474">
    <property type="entry name" value="alpha/beta-Hydrolases"/>
    <property type="match status" value="1"/>
</dbReference>
<dbReference type="Gene3D" id="3.40.50.1820">
    <property type="entry name" value="alpha/beta hydrolase"/>
    <property type="match status" value="1"/>
</dbReference>
<keyword evidence="3" id="KW-1185">Reference proteome</keyword>
<sequence length="330" mass="35828">MIAPFLLAAAAALAAAPTSGPDIGANLERFAYPFPVHRLELAPQGATLGMAYMDVAPTAAPSGKTVVLMHGKNFCGATWESSARALARAGHRVLIPDQIGFCKSPKPVGYQYSVAGLAANTRALLDAAGVKRATLVGHSMGGMIATRLALLWPERVERLVLVNPIGLVDRTAQGVPYADLAQLKREEQRTDFASIKAYQQSNYYHDRWLPAYDRWAAMLAGQYRASGGETVREAQARTSEMIQTQPVAYEWGRLKMPVTMLIGMLDRTAFGRNRAPAAIRDRILPVPSLVDRVAAQIARADVVRFVDLGHAPQVEAPARFESALLETLRK</sequence>
<dbReference type="AlphaFoldDB" id="A0A1I6LFS9"/>
<dbReference type="PRINTS" id="PR00412">
    <property type="entry name" value="EPOXHYDRLASE"/>
</dbReference>
<dbReference type="EMBL" id="FOZG01000002">
    <property type="protein sequence ID" value="SFS02324.1"/>
    <property type="molecule type" value="Genomic_DNA"/>
</dbReference>
<dbReference type="Pfam" id="PF00561">
    <property type="entry name" value="Abhydrolase_1"/>
    <property type="match status" value="1"/>
</dbReference>
<evidence type="ECO:0000313" key="2">
    <source>
        <dbReference type="EMBL" id="SFS02324.1"/>
    </source>
</evidence>
<dbReference type="PANTHER" id="PTHR43798">
    <property type="entry name" value="MONOACYLGLYCEROL LIPASE"/>
    <property type="match status" value="1"/>
</dbReference>
<dbReference type="InterPro" id="IPR029058">
    <property type="entry name" value="AB_hydrolase_fold"/>
</dbReference>
<protein>
    <submittedName>
        <fullName evidence="2">Pimeloyl-ACP methyl ester carboxylesterase</fullName>
    </submittedName>
</protein>
<evidence type="ECO:0000259" key="1">
    <source>
        <dbReference type="Pfam" id="PF00561"/>
    </source>
</evidence>
<dbReference type="InterPro" id="IPR050266">
    <property type="entry name" value="AB_hydrolase_sf"/>
</dbReference>
<feature type="domain" description="AB hydrolase-1" evidence="1">
    <location>
        <begin position="65"/>
        <end position="316"/>
    </location>
</feature>
<dbReference type="STRING" id="1166337.SAMN05192580_2692"/>
<dbReference type="GO" id="GO:0016020">
    <property type="term" value="C:membrane"/>
    <property type="evidence" value="ECO:0007669"/>
    <property type="project" value="TreeGrafter"/>
</dbReference>
<reference evidence="2 3" key="1">
    <citation type="submission" date="2016-10" db="EMBL/GenBank/DDBJ databases">
        <authorList>
            <person name="de Groot N.N."/>
        </authorList>
    </citation>
    <scope>NUCLEOTIDE SEQUENCE [LARGE SCALE GENOMIC DNA]</scope>
    <source>
        <strain evidence="2 3">S5-249</strain>
    </source>
</reference>
<dbReference type="InterPro" id="IPR000639">
    <property type="entry name" value="Epox_hydrolase-like"/>
</dbReference>
<organism evidence="2 3">
    <name type="scientific">Sphingomonas jatrophae</name>
    <dbReference type="NCBI Taxonomy" id="1166337"/>
    <lineage>
        <taxon>Bacteria</taxon>
        <taxon>Pseudomonadati</taxon>
        <taxon>Pseudomonadota</taxon>
        <taxon>Alphaproteobacteria</taxon>
        <taxon>Sphingomonadales</taxon>
        <taxon>Sphingomonadaceae</taxon>
        <taxon>Sphingomonas</taxon>
    </lineage>
</organism>
<dbReference type="RefSeq" id="WP_093315315.1">
    <property type="nucleotide sequence ID" value="NZ_FOZG01000002.1"/>
</dbReference>
<dbReference type="PRINTS" id="PR00111">
    <property type="entry name" value="ABHYDROLASE"/>
</dbReference>
<evidence type="ECO:0000313" key="3">
    <source>
        <dbReference type="Proteomes" id="UP000198824"/>
    </source>
</evidence>
<name>A0A1I6LFS9_9SPHN</name>
<dbReference type="InterPro" id="IPR000073">
    <property type="entry name" value="AB_hydrolase_1"/>
</dbReference>
<accession>A0A1I6LFS9</accession>
<dbReference type="Proteomes" id="UP000198824">
    <property type="component" value="Unassembled WGS sequence"/>
</dbReference>
<dbReference type="OrthoDB" id="9804723at2"/>
<gene>
    <name evidence="2" type="ORF">SAMN05192580_2692</name>
</gene>
<dbReference type="PANTHER" id="PTHR43798:SF33">
    <property type="entry name" value="HYDROLASE, PUTATIVE (AFU_ORTHOLOGUE AFUA_2G14860)-RELATED"/>
    <property type="match status" value="1"/>
</dbReference>
<proteinExistence type="predicted"/>